<gene>
    <name evidence="2" type="ORF">C5167_042188</name>
</gene>
<evidence type="ECO:0000313" key="3">
    <source>
        <dbReference type="Proteomes" id="UP000316621"/>
    </source>
</evidence>
<dbReference type="EMBL" id="CM010724">
    <property type="protein sequence ID" value="RZC79612.1"/>
    <property type="molecule type" value="Genomic_DNA"/>
</dbReference>
<name>A0A4Y7L4Q5_PAPSO</name>
<evidence type="ECO:0000256" key="1">
    <source>
        <dbReference type="SAM" id="MobiDB-lite"/>
    </source>
</evidence>
<dbReference type="AlphaFoldDB" id="A0A4Y7L4Q5"/>
<keyword evidence="3" id="KW-1185">Reference proteome</keyword>
<sequence length="54" mass="5955">MPSCVSFTAIHNISGLILTGCNVNLCSTPSQPVDSRSGQHEKFLRRERHEEAVT</sequence>
<proteinExistence type="predicted"/>
<evidence type="ECO:0000313" key="2">
    <source>
        <dbReference type="EMBL" id="RZC79612.1"/>
    </source>
</evidence>
<feature type="region of interest" description="Disordered" evidence="1">
    <location>
        <begin position="30"/>
        <end position="54"/>
    </location>
</feature>
<feature type="compositionally biased region" description="Basic and acidic residues" evidence="1">
    <location>
        <begin position="37"/>
        <end position="54"/>
    </location>
</feature>
<dbReference type="Proteomes" id="UP000316621">
    <property type="component" value="Chromosome 10"/>
</dbReference>
<dbReference type="Gramene" id="RZC79612">
    <property type="protein sequence ID" value="RZC79612"/>
    <property type="gene ID" value="C5167_042188"/>
</dbReference>
<reference evidence="2 3" key="1">
    <citation type="journal article" date="2018" name="Science">
        <title>The opium poppy genome and morphinan production.</title>
        <authorList>
            <person name="Guo L."/>
            <person name="Winzer T."/>
            <person name="Yang X."/>
            <person name="Li Y."/>
            <person name="Ning Z."/>
            <person name="He Z."/>
            <person name="Teodor R."/>
            <person name="Lu Y."/>
            <person name="Bowser T.A."/>
            <person name="Graham I.A."/>
            <person name="Ye K."/>
        </authorList>
    </citation>
    <scope>NUCLEOTIDE SEQUENCE [LARGE SCALE GENOMIC DNA]</scope>
    <source>
        <strain evidence="3">cv. HN1</strain>
        <tissue evidence="2">Leaves</tissue>
    </source>
</reference>
<organism evidence="2 3">
    <name type="scientific">Papaver somniferum</name>
    <name type="common">Opium poppy</name>
    <dbReference type="NCBI Taxonomy" id="3469"/>
    <lineage>
        <taxon>Eukaryota</taxon>
        <taxon>Viridiplantae</taxon>
        <taxon>Streptophyta</taxon>
        <taxon>Embryophyta</taxon>
        <taxon>Tracheophyta</taxon>
        <taxon>Spermatophyta</taxon>
        <taxon>Magnoliopsida</taxon>
        <taxon>Ranunculales</taxon>
        <taxon>Papaveraceae</taxon>
        <taxon>Papaveroideae</taxon>
        <taxon>Papaver</taxon>
    </lineage>
</organism>
<accession>A0A4Y7L4Q5</accession>
<protein>
    <submittedName>
        <fullName evidence="2">Uncharacterized protein</fullName>
    </submittedName>
</protein>